<comment type="caution">
    <text evidence="2">The sequence shown here is derived from an EMBL/GenBank/DDBJ whole genome shotgun (WGS) entry which is preliminary data.</text>
</comment>
<feature type="region of interest" description="Disordered" evidence="1">
    <location>
        <begin position="112"/>
        <end position="143"/>
    </location>
</feature>
<proteinExistence type="predicted"/>
<dbReference type="PANTHER" id="PTHR35483:SF1">
    <property type="entry name" value="GLYCINE-RICH PROTEIN-RELATED"/>
    <property type="match status" value="1"/>
</dbReference>
<dbReference type="STRING" id="3476.A0A2P5DWL7"/>
<dbReference type="AlphaFoldDB" id="A0A2P5DWL7"/>
<evidence type="ECO:0000256" key="1">
    <source>
        <dbReference type="SAM" id="MobiDB-lite"/>
    </source>
</evidence>
<feature type="region of interest" description="Disordered" evidence="1">
    <location>
        <begin position="244"/>
        <end position="280"/>
    </location>
</feature>
<feature type="compositionally biased region" description="Gly residues" evidence="1">
    <location>
        <begin position="120"/>
        <end position="138"/>
    </location>
</feature>
<keyword evidence="2" id="KW-0946">Virion</keyword>
<reference evidence="3" key="1">
    <citation type="submission" date="2016-06" db="EMBL/GenBank/DDBJ databases">
        <title>Parallel loss of symbiosis genes in relatives of nitrogen-fixing non-legume Parasponia.</title>
        <authorList>
            <person name="Van Velzen R."/>
            <person name="Holmer R."/>
            <person name="Bu F."/>
            <person name="Rutten L."/>
            <person name="Van Zeijl A."/>
            <person name="Liu W."/>
            <person name="Santuari L."/>
            <person name="Cao Q."/>
            <person name="Sharma T."/>
            <person name="Shen D."/>
            <person name="Roswanjaya Y."/>
            <person name="Wardhani T."/>
            <person name="Kalhor M.S."/>
            <person name="Jansen J."/>
            <person name="Van den Hoogen J."/>
            <person name="Gungor B."/>
            <person name="Hartog M."/>
            <person name="Hontelez J."/>
            <person name="Verver J."/>
            <person name="Yang W.-C."/>
            <person name="Schijlen E."/>
            <person name="Repin R."/>
            <person name="Schilthuizen M."/>
            <person name="Schranz E."/>
            <person name="Heidstra R."/>
            <person name="Miyata K."/>
            <person name="Fedorova E."/>
            <person name="Kohlen W."/>
            <person name="Bisseling T."/>
            <person name="Smit S."/>
            <person name="Geurts R."/>
        </authorList>
    </citation>
    <scope>NUCLEOTIDE SEQUENCE [LARGE SCALE GENOMIC DNA]</scope>
    <source>
        <strain evidence="3">cv. WU1-14</strain>
    </source>
</reference>
<evidence type="ECO:0000313" key="3">
    <source>
        <dbReference type="Proteomes" id="UP000237105"/>
    </source>
</evidence>
<feature type="compositionally biased region" description="Basic and acidic residues" evidence="1">
    <location>
        <begin position="271"/>
        <end position="280"/>
    </location>
</feature>
<organism evidence="2 3">
    <name type="scientific">Parasponia andersonii</name>
    <name type="common">Sponia andersonii</name>
    <dbReference type="NCBI Taxonomy" id="3476"/>
    <lineage>
        <taxon>Eukaryota</taxon>
        <taxon>Viridiplantae</taxon>
        <taxon>Streptophyta</taxon>
        <taxon>Embryophyta</taxon>
        <taxon>Tracheophyta</taxon>
        <taxon>Spermatophyta</taxon>
        <taxon>Magnoliopsida</taxon>
        <taxon>eudicotyledons</taxon>
        <taxon>Gunneridae</taxon>
        <taxon>Pentapetalae</taxon>
        <taxon>rosids</taxon>
        <taxon>fabids</taxon>
        <taxon>Rosales</taxon>
        <taxon>Cannabaceae</taxon>
        <taxon>Parasponia</taxon>
    </lineage>
</organism>
<dbReference type="PANTHER" id="PTHR35483">
    <property type="entry name" value="NUCLEUSENVELOPE PROTEIN"/>
    <property type="match status" value="1"/>
</dbReference>
<dbReference type="OrthoDB" id="1680511at2759"/>
<gene>
    <name evidence="2" type="ORF">PanWU01x14_024420</name>
</gene>
<sequence>MTTAQINVCQRPTIYLGTFSASRHRVLKPSTLALHAGQVPWTQLKLSSNGAPRGLDYMPVLKSHRSSPVCMSKTEGDNEGSPWKAFENAIGNVTKGNSIEDVLRQQIRQGEYYEDKDGGGKPPSGGGGGSGGPDGSGGSEDEGLSGILDETVQVVLATIGFIFLYIYIISGEELIKLAKDYFKYVFKGTESVRLKRVMNQWRRFFRKLREKKVPEDPYWLEKEIINTPTWWDSPEKYRRILKAVSESDSSGSYGESSPYGDDGESTSYSDESYRKEEDDN</sequence>
<keyword evidence="3" id="KW-1185">Reference proteome</keyword>
<dbReference type="Proteomes" id="UP000237105">
    <property type="component" value="Unassembled WGS sequence"/>
</dbReference>
<keyword evidence="2" id="KW-0261">Viral envelope protein</keyword>
<dbReference type="EMBL" id="JXTB01000012">
    <property type="protein sequence ID" value="PON77686.1"/>
    <property type="molecule type" value="Genomic_DNA"/>
</dbReference>
<dbReference type="GO" id="GO:0009507">
    <property type="term" value="C:chloroplast"/>
    <property type="evidence" value="ECO:0007669"/>
    <property type="project" value="TreeGrafter"/>
</dbReference>
<feature type="compositionally biased region" description="Low complexity" evidence="1">
    <location>
        <begin position="246"/>
        <end position="260"/>
    </location>
</feature>
<evidence type="ECO:0000313" key="2">
    <source>
        <dbReference type="EMBL" id="PON77686.1"/>
    </source>
</evidence>
<protein>
    <submittedName>
        <fullName evidence="2">Nucleusenvelope protein</fullName>
    </submittedName>
</protein>
<name>A0A2P5DWL7_PARAD</name>
<accession>A0A2P5DWL7</accession>